<name>A0ABV3BG81_9ACTN</name>
<evidence type="ECO:0000313" key="2">
    <source>
        <dbReference type="EMBL" id="MEU6820005.1"/>
    </source>
</evidence>
<dbReference type="InterPro" id="IPR042070">
    <property type="entry name" value="PucR_C-HTH_sf"/>
</dbReference>
<keyword evidence="3" id="KW-1185">Reference proteome</keyword>
<dbReference type="PANTHER" id="PTHR33744">
    <property type="entry name" value="CARBOHYDRATE DIACID REGULATOR"/>
    <property type="match status" value="1"/>
</dbReference>
<comment type="caution">
    <text evidence="2">The sequence shown here is derived from an EMBL/GenBank/DDBJ whole genome shotgun (WGS) entry which is preliminary data.</text>
</comment>
<dbReference type="RefSeq" id="WP_359345006.1">
    <property type="nucleotide sequence ID" value="NZ_JBEYXV010000002.1"/>
</dbReference>
<gene>
    <name evidence="2" type="ORF">ABZ921_05205</name>
</gene>
<feature type="domain" description="PucR C-terminal helix-turn-helix" evidence="1">
    <location>
        <begin position="437"/>
        <end position="480"/>
    </location>
</feature>
<dbReference type="Gene3D" id="1.10.10.2840">
    <property type="entry name" value="PucR C-terminal helix-turn-helix domain"/>
    <property type="match status" value="2"/>
</dbReference>
<organism evidence="2 3">
    <name type="scientific">Streptomyces atriruber</name>
    <dbReference type="NCBI Taxonomy" id="545121"/>
    <lineage>
        <taxon>Bacteria</taxon>
        <taxon>Bacillati</taxon>
        <taxon>Actinomycetota</taxon>
        <taxon>Actinomycetes</taxon>
        <taxon>Kitasatosporales</taxon>
        <taxon>Streptomycetaceae</taxon>
        <taxon>Streptomyces</taxon>
    </lineage>
</organism>
<dbReference type="PANTHER" id="PTHR33744:SF1">
    <property type="entry name" value="DNA-BINDING TRANSCRIPTIONAL ACTIVATOR ADER"/>
    <property type="match status" value="1"/>
</dbReference>
<dbReference type="EMBL" id="JBEYXV010000002">
    <property type="protein sequence ID" value="MEU6820005.1"/>
    <property type="molecule type" value="Genomic_DNA"/>
</dbReference>
<sequence length="500" mass="53577">MIGATGVQGRTERLDGLLREVRRQAGSAAEPDIRRVLDWLHRQTGAQVAVVADDARTVESATADFPSGVLRPIASLLARLRAGELASAVTQAEGLHVRCEGIGPDGPRPVLVVAGAVEPAPETAALIPHTSSVLAMLRQAGDSDRSMRDYQRKARQLRLALLHALMAGGPVLARRMTGGDVPPLLEAGRLRIHLLRCPTADRDRIAQIHQDRSGYHGRDLVVHCPAFKEHLICLVAEDEEDSAPGGRGRPPGLGETLLRLVRDNPRYALGISGVHSLGATAEAYSQSAHALAAARAAPGRVAFYHGQSSLQSLLPAQPAAHWARTLLKPLDSVPRTSADITRLAMTVPRSGVARLLGLSRNTVAAHIRQVEQALGQDLTDVRCHAAVHLAFALSGTATDPPGDDRQPPPALDDLLAVETAAAWAQTLLRPLHSHHRRTLQAWLDTDTDAQQAALRLGISRNTVRAHLRTAEAVLGVDLLTHGTGIPDLVHALHILELRLR</sequence>
<reference evidence="2 3" key="1">
    <citation type="submission" date="2024-06" db="EMBL/GenBank/DDBJ databases">
        <title>The Natural Products Discovery Center: Release of the First 8490 Sequenced Strains for Exploring Actinobacteria Biosynthetic Diversity.</title>
        <authorList>
            <person name="Kalkreuter E."/>
            <person name="Kautsar S.A."/>
            <person name="Yang D."/>
            <person name="Bader C.D."/>
            <person name="Teijaro C.N."/>
            <person name="Fluegel L."/>
            <person name="Davis C.M."/>
            <person name="Simpson J.R."/>
            <person name="Lauterbach L."/>
            <person name="Steele A.D."/>
            <person name="Gui C."/>
            <person name="Meng S."/>
            <person name="Li G."/>
            <person name="Viehrig K."/>
            <person name="Ye F."/>
            <person name="Su P."/>
            <person name="Kiefer A.F."/>
            <person name="Nichols A."/>
            <person name="Cepeda A.J."/>
            <person name="Yan W."/>
            <person name="Fan B."/>
            <person name="Jiang Y."/>
            <person name="Adhikari A."/>
            <person name="Zheng C.-J."/>
            <person name="Schuster L."/>
            <person name="Cowan T.M."/>
            <person name="Smanski M.J."/>
            <person name="Chevrette M.G."/>
            <person name="De Carvalho L.P.S."/>
            <person name="Shen B."/>
        </authorList>
    </citation>
    <scope>NUCLEOTIDE SEQUENCE [LARGE SCALE GENOMIC DNA]</scope>
    <source>
        <strain evidence="2 3">NPDC046838</strain>
    </source>
</reference>
<dbReference type="InterPro" id="IPR025736">
    <property type="entry name" value="PucR_C-HTH_dom"/>
</dbReference>
<proteinExistence type="predicted"/>
<accession>A0ABV3BG81</accession>
<dbReference type="InterPro" id="IPR051448">
    <property type="entry name" value="CdaR-like_regulators"/>
</dbReference>
<protein>
    <submittedName>
        <fullName evidence="2">Helix-turn-helix domain-containing protein</fullName>
    </submittedName>
</protein>
<evidence type="ECO:0000313" key="3">
    <source>
        <dbReference type="Proteomes" id="UP001551176"/>
    </source>
</evidence>
<evidence type="ECO:0000259" key="1">
    <source>
        <dbReference type="Pfam" id="PF13556"/>
    </source>
</evidence>
<dbReference type="Proteomes" id="UP001551176">
    <property type="component" value="Unassembled WGS sequence"/>
</dbReference>
<feature type="domain" description="PucR C-terminal helix-turn-helix" evidence="1">
    <location>
        <begin position="351"/>
        <end position="392"/>
    </location>
</feature>
<dbReference type="Pfam" id="PF13556">
    <property type="entry name" value="HTH_30"/>
    <property type="match status" value="2"/>
</dbReference>